<organism evidence="2 3">
    <name type="scientific">Chryseobacterium nepalense</name>
    <dbReference type="NCBI Taxonomy" id="1854498"/>
    <lineage>
        <taxon>Bacteria</taxon>
        <taxon>Pseudomonadati</taxon>
        <taxon>Bacteroidota</taxon>
        <taxon>Flavobacteriia</taxon>
        <taxon>Flavobacteriales</taxon>
        <taxon>Weeksellaceae</taxon>
        <taxon>Chryseobacterium group</taxon>
        <taxon>Chryseobacterium</taxon>
    </lineage>
</organism>
<dbReference type="RefSeq" id="WP_248388544.1">
    <property type="nucleotide sequence ID" value="NZ_CP096203.1"/>
</dbReference>
<keyword evidence="1" id="KW-1133">Transmembrane helix</keyword>
<keyword evidence="1" id="KW-0472">Membrane</keyword>
<keyword evidence="3" id="KW-1185">Reference proteome</keyword>
<gene>
    <name evidence="2" type="ORF">M0D58_09045</name>
</gene>
<dbReference type="EMBL" id="CP096203">
    <property type="protein sequence ID" value="UPQ74199.1"/>
    <property type="molecule type" value="Genomic_DNA"/>
</dbReference>
<reference evidence="2" key="1">
    <citation type="submission" date="2022-04" db="EMBL/GenBank/DDBJ databases">
        <title>Evolutionary, genomic, and biogeographic characterization of Chryseobacterium nepalense represented by a plastic-degrading bacterium AC3.</title>
        <authorList>
            <person name="Yin Z."/>
            <person name="Liu X."/>
            <person name="Wang D."/>
            <person name="Xie Z."/>
        </authorList>
    </citation>
    <scope>NUCLEOTIDE SEQUENCE</scope>
    <source>
        <strain evidence="2">AC3</strain>
    </source>
</reference>
<evidence type="ECO:0000313" key="2">
    <source>
        <dbReference type="EMBL" id="UPQ74199.1"/>
    </source>
</evidence>
<accession>A0ABY4K074</accession>
<protein>
    <recommendedName>
        <fullName evidence="4">YcxB family protein</fullName>
    </recommendedName>
</protein>
<keyword evidence="1" id="KW-0812">Transmembrane</keyword>
<evidence type="ECO:0008006" key="4">
    <source>
        <dbReference type="Google" id="ProtNLM"/>
    </source>
</evidence>
<evidence type="ECO:0000256" key="1">
    <source>
        <dbReference type="SAM" id="Phobius"/>
    </source>
</evidence>
<name>A0ABY4K074_9FLAO</name>
<feature type="transmembrane region" description="Helical" evidence="1">
    <location>
        <begin position="34"/>
        <end position="53"/>
    </location>
</feature>
<dbReference type="Proteomes" id="UP000830552">
    <property type="component" value="Chromosome"/>
</dbReference>
<proteinExistence type="predicted"/>
<sequence>MEMPLKAFINFNEKTTRKQLDKYFYYSWKKKLPYLFKNFVFATVFLLIIDGVFKIGRSKIDLKFIAYFFAAYILLYIIIFFYNKINYNSKINQHIAELKKFDPTIEFVLDEQSFYIKCEQFDIRSVWKKVTYSISGKTLLIFIDLGTPFTFLLNEEETEQYPAILDIFKMKSKLKK</sequence>
<evidence type="ECO:0000313" key="3">
    <source>
        <dbReference type="Proteomes" id="UP000830552"/>
    </source>
</evidence>
<feature type="transmembrane region" description="Helical" evidence="1">
    <location>
        <begin position="65"/>
        <end position="82"/>
    </location>
</feature>